<name>H0R2M1_9ACTN</name>
<keyword evidence="2" id="KW-1185">Reference proteome</keyword>
<dbReference type="GO" id="GO:0016491">
    <property type="term" value="F:oxidoreductase activity"/>
    <property type="evidence" value="ECO:0007669"/>
    <property type="project" value="InterPro"/>
</dbReference>
<reference evidence="1 2" key="1">
    <citation type="submission" date="2011-12" db="EMBL/GenBank/DDBJ databases">
        <title>Whole genome shotgun sequence of Gordonia effusa NBRC 100432.</title>
        <authorList>
            <person name="Yoshida I."/>
            <person name="Takarada H."/>
            <person name="Hosoyama A."/>
            <person name="Tsuchikane K."/>
            <person name="Katsumata H."/>
            <person name="Yamazaki S."/>
            <person name="Fujita N."/>
        </authorList>
    </citation>
    <scope>NUCLEOTIDE SEQUENCE [LARGE SCALE GENOMIC DNA]</scope>
    <source>
        <strain evidence="1 2">NBRC 100432</strain>
    </source>
</reference>
<dbReference type="OrthoDB" id="5186446at2"/>
<gene>
    <name evidence="1" type="ORF">GOEFS_081_00110</name>
</gene>
<organism evidence="1 2">
    <name type="scientific">Gordonia effusa NBRC 100432</name>
    <dbReference type="NCBI Taxonomy" id="1077974"/>
    <lineage>
        <taxon>Bacteria</taxon>
        <taxon>Bacillati</taxon>
        <taxon>Actinomycetota</taxon>
        <taxon>Actinomycetes</taxon>
        <taxon>Mycobacteriales</taxon>
        <taxon>Gordoniaceae</taxon>
        <taxon>Gordonia</taxon>
    </lineage>
</organism>
<comment type="caution">
    <text evidence="1">The sequence shown here is derived from an EMBL/GenBank/DDBJ whole genome shotgun (WGS) entry which is preliminary data.</text>
</comment>
<accession>H0R2M1</accession>
<evidence type="ECO:0000313" key="2">
    <source>
        <dbReference type="Proteomes" id="UP000035034"/>
    </source>
</evidence>
<dbReference type="InterPro" id="IPR004378">
    <property type="entry name" value="F420H2_quin_Rdtase"/>
</dbReference>
<dbReference type="EMBL" id="BAEH01000081">
    <property type="protein sequence ID" value="GAB19322.1"/>
    <property type="molecule type" value="Genomic_DNA"/>
</dbReference>
<evidence type="ECO:0000313" key="1">
    <source>
        <dbReference type="EMBL" id="GAB19322.1"/>
    </source>
</evidence>
<dbReference type="RefSeq" id="WP_007318657.1">
    <property type="nucleotide sequence ID" value="NZ_BAEH01000081.1"/>
</dbReference>
<sequence length="154" mass="16978">MTITHYHSDTNPVERLFNSTVRWLADRGINLAGAQSLTVYGRVSGNAQRIPVNPISHGGREYLVSPRGNTQWSRNARVNPGAVLRRGRRQRAVTLVETLDADVKTAVIADYLRRWGWEVGRFLPAGLTPTSEESVLRANLDALPVFEVNGASAS</sequence>
<dbReference type="Proteomes" id="UP000035034">
    <property type="component" value="Unassembled WGS sequence"/>
</dbReference>
<dbReference type="Gene3D" id="2.30.110.10">
    <property type="entry name" value="Electron Transport, Fmn-binding Protein, Chain A"/>
    <property type="match status" value="1"/>
</dbReference>
<dbReference type="Pfam" id="PF04075">
    <property type="entry name" value="F420H2_quin_red"/>
    <property type="match status" value="1"/>
</dbReference>
<dbReference type="AlphaFoldDB" id="H0R2M1"/>
<protein>
    <recommendedName>
        <fullName evidence="3">DUF385 domain-containing protein</fullName>
    </recommendedName>
</protein>
<evidence type="ECO:0008006" key="3">
    <source>
        <dbReference type="Google" id="ProtNLM"/>
    </source>
</evidence>
<dbReference type="STRING" id="1077974.GOEFS_081_00110"/>
<proteinExistence type="predicted"/>
<dbReference type="InterPro" id="IPR012349">
    <property type="entry name" value="Split_barrel_FMN-bd"/>
</dbReference>
<dbReference type="eggNOG" id="ENOG5032QW3">
    <property type="taxonomic scope" value="Bacteria"/>
</dbReference>